<proteinExistence type="predicted"/>
<evidence type="ECO:0000313" key="3">
    <source>
        <dbReference type="Proteomes" id="UP000326924"/>
    </source>
</evidence>
<name>A0A5J5F212_9PEZI</name>
<dbReference type="Proteomes" id="UP000326924">
    <property type="component" value="Unassembled WGS sequence"/>
</dbReference>
<sequence>MPVVRLHPESQPSSAASSLHNSTLSSSSSSLNNHNHNHNHNHNYNRQCDSSDSLTFTRHDRNYRNQEKHSPPSSSRSPPSPHLSPQTQAHKMSLYPMRLYSSERPPSPLALTSSIAPPSLMPTTASGSSTTPRSKPSANLKLSMLPTNSGTSSGASSTTTTPPNFHYAAYAHSLSTQQKLQLHQREIISSATRATGIPAHLLSSGPMSPKLIPLGSPGGPVTPLMLEQERDGNYFAGHELAGERLAYVGRS</sequence>
<feature type="compositionally biased region" description="Polar residues" evidence="1">
    <location>
        <begin position="44"/>
        <end position="56"/>
    </location>
</feature>
<dbReference type="OrthoDB" id="5403157at2759"/>
<comment type="caution">
    <text evidence="2">The sequence shown here is derived from an EMBL/GenBank/DDBJ whole genome shotgun (WGS) entry which is preliminary data.</text>
</comment>
<feature type="compositionally biased region" description="Polar residues" evidence="1">
    <location>
        <begin position="110"/>
        <end position="137"/>
    </location>
</feature>
<gene>
    <name evidence="2" type="ORF">FN846DRAFT_940064</name>
</gene>
<accession>A0A5J5F212</accession>
<evidence type="ECO:0000256" key="1">
    <source>
        <dbReference type="SAM" id="MobiDB-lite"/>
    </source>
</evidence>
<feature type="region of interest" description="Disordered" evidence="1">
    <location>
        <begin position="100"/>
        <end position="160"/>
    </location>
</feature>
<feature type="compositionally biased region" description="Basic and acidic residues" evidence="1">
    <location>
        <begin position="57"/>
        <end position="70"/>
    </location>
</feature>
<protein>
    <submittedName>
        <fullName evidence="2">Uncharacterized protein</fullName>
    </submittedName>
</protein>
<organism evidence="2 3">
    <name type="scientific">Sphaerosporella brunnea</name>
    <dbReference type="NCBI Taxonomy" id="1250544"/>
    <lineage>
        <taxon>Eukaryota</taxon>
        <taxon>Fungi</taxon>
        <taxon>Dikarya</taxon>
        <taxon>Ascomycota</taxon>
        <taxon>Pezizomycotina</taxon>
        <taxon>Pezizomycetes</taxon>
        <taxon>Pezizales</taxon>
        <taxon>Pyronemataceae</taxon>
        <taxon>Sphaerosporella</taxon>
    </lineage>
</organism>
<dbReference type="AlphaFoldDB" id="A0A5J5F212"/>
<evidence type="ECO:0000313" key="2">
    <source>
        <dbReference type="EMBL" id="KAA8910136.1"/>
    </source>
</evidence>
<reference evidence="2 3" key="1">
    <citation type="submission" date="2019-09" db="EMBL/GenBank/DDBJ databases">
        <title>Draft genome of the ectomycorrhizal ascomycete Sphaerosporella brunnea.</title>
        <authorList>
            <consortium name="DOE Joint Genome Institute"/>
            <person name="Benucci G.M."/>
            <person name="Marozzi G."/>
            <person name="Antonielli L."/>
            <person name="Sanchez S."/>
            <person name="Marco P."/>
            <person name="Wang X."/>
            <person name="Falini L.B."/>
            <person name="Barry K."/>
            <person name="Haridas S."/>
            <person name="Lipzen A."/>
            <person name="Labutti K."/>
            <person name="Grigoriev I.V."/>
            <person name="Murat C."/>
            <person name="Martin F."/>
            <person name="Albertini E."/>
            <person name="Donnini D."/>
            <person name="Bonito G."/>
        </authorList>
    </citation>
    <scope>NUCLEOTIDE SEQUENCE [LARGE SCALE GENOMIC DNA]</scope>
    <source>
        <strain evidence="2 3">Sb_GMNB300</strain>
    </source>
</reference>
<dbReference type="EMBL" id="VXIS01000050">
    <property type="protein sequence ID" value="KAA8910136.1"/>
    <property type="molecule type" value="Genomic_DNA"/>
</dbReference>
<feature type="region of interest" description="Disordered" evidence="1">
    <location>
        <begin position="1"/>
        <end position="88"/>
    </location>
</feature>
<feature type="compositionally biased region" description="Low complexity" evidence="1">
    <location>
        <begin position="13"/>
        <end position="34"/>
    </location>
</feature>
<feature type="compositionally biased region" description="Low complexity" evidence="1">
    <location>
        <begin position="149"/>
        <end position="160"/>
    </location>
</feature>
<keyword evidence="3" id="KW-1185">Reference proteome</keyword>
<dbReference type="InParanoid" id="A0A5J5F212"/>